<dbReference type="EMBL" id="JBHLTP010000003">
    <property type="protein sequence ID" value="MFC0522738.1"/>
    <property type="molecule type" value="Genomic_DNA"/>
</dbReference>
<gene>
    <name evidence="1" type="ORF">ACFFGV_03930</name>
</gene>
<dbReference type="Pfam" id="PF00300">
    <property type="entry name" value="His_Phos_1"/>
    <property type="match status" value="1"/>
</dbReference>
<dbReference type="CDD" id="cd07067">
    <property type="entry name" value="HP_PGM_like"/>
    <property type="match status" value="1"/>
</dbReference>
<dbReference type="InterPro" id="IPR050275">
    <property type="entry name" value="PGM_Phosphatase"/>
</dbReference>
<dbReference type="Proteomes" id="UP001589836">
    <property type="component" value="Unassembled WGS sequence"/>
</dbReference>
<dbReference type="InterPro" id="IPR029033">
    <property type="entry name" value="His_PPase_superfam"/>
</dbReference>
<dbReference type="PANTHER" id="PTHR48100">
    <property type="entry name" value="BROAD-SPECIFICITY PHOSPHATASE YOR283W-RELATED"/>
    <property type="match status" value="1"/>
</dbReference>
<dbReference type="SUPFAM" id="SSF53254">
    <property type="entry name" value="Phosphoglycerate mutase-like"/>
    <property type="match status" value="1"/>
</dbReference>
<evidence type="ECO:0000313" key="1">
    <source>
        <dbReference type="EMBL" id="MFC0522738.1"/>
    </source>
</evidence>
<comment type="caution">
    <text evidence="1">The sequence shown here is derived from an EMBL/GenBank/DDBJ whole genome shotgun (WGS) entry which is preliminary data.</text>
</comment>
<organism evidence="1 2">
    <name type="scientific">Pontibacillus salicampi</name>
    <dbReference type="NCBI Taxonomy" id="1449801"/>
    <lineage>
        <taxon>Bacteria</taxon>
        <taxon>Bacillati</taxon>
        <taxon>Bacillota</taxon>
        <taxon>Bacilli</taxon>
        <taxon>Bacillales</taxon>
        <taxon>Bacillaceae</taxon>
        <taxon>Pontibacillus</taxon>
    </lineage>
</organism>
<proteinExistence type="predicted"/>
<dbReference type="RefSeq" id="WP_377345266.1">
    <property type="nucleotide sequence ID" value="NZ_JBHLTP010000003.1"/>
</dbReference>
<dbReference type="Gene3D" id="3.40.50.1240">
    <property type="entry name" value="Phosphoglycerate mutase-like"/>
    <property type="match status" value="1"/>
</dbReference>
<reference evidence="1 2" key="1">
    <citation type="submission" date="2024-09" db="EMBL/GenBank/DDBJ databases">
        <authorList>
            <person name="Sun Q."/>
            <person name="Mori K."/>
        </authorList>
    </citation>
    <scope>NUCLEOTIDE SEQUENCE [LARGE SCALE GENOMIC DNA]</scope>
    <source>
        <strain evidence="1 2">NCAIM B.02529</strain>
    </source>
</reference>
<dbReference type="SMART" id="SM00855">
    <property type="entry name" value="PGAM"/>
    <property type="match status" value="1"/>
</dbReference>
<name>A0ABV6LK79_9BACI</name>
<dbReference type="PANTHER" id="PTHR48100:SF1">
    <property type="entry name" value="HISTIDINE PHOSPHATASE FAMILY PROTEIN-RELATED"/>
    <property type="match status" value="1"/>
</dbReference>
<evidence type="ECO:0000313" key="2">
    <source>
        <dbReference type="Proteomes" id="UP001589836"/>
    </source>
</evidence>
<dbReference type="InterPro" id="IPR013078">
    <property type="entry name" value="His_Pase_superF_clade-1"/>
</dbReference>
<accession>A0ABV6LK79</accession>
<keyword evidence="2" id="KW-1185">Reference proteome</keyword>
<protein>
    <submittedName>
        <fullName evidence="1">Histidine phosphatase family protein</fullName>
    </submittedName>
</protein>
<sequence length="207" mass="24084">MDRTVDLYLIRHSITAANKEKRYLGWTDVPLLDEGKRELCFILPSLPDKCDRVYSSDLQRCVETAFLLFPNCSVYQTSQLREIHFGDWELCTFQEVEHRSDYNEWLQSPDSFHPNNGESYEAFRLRVSEWLKALLHLLSCEEKIVSTAVITHGGPLREIIYRLHSSSSSPWEWHCQPGEGYKLTITKKEDDKWILLQVESIMAKGSG</sequence>